<evidence type="ECO:0000313" key="1">
    <source>
        <dbReference type="EMBL" id="EGU86778.1"/>
    </source>
</evidence>
<dbReference type="STRING" id="660025.F9F8H8"/>
<sequence length="90" mass="10283">MAATKHLIADSEDAVDNRPVKKTKVMGTRIKNATFRCLFGNEQMSSTNRARHFKNLHVVKVVWTNKHQLRISSRSLQATRENGPISSRKH</sequence>
<gene>
    <name evidence="1" type="ORF">FOXB_02703</name>
</gene>
<comment type="caution">
    <text evidence="1">The sequence shown here is derived from an EMBL/GenBank/DDBJ whole genome shotgun (WGS) entry which is preliminary data.</text>
</comment>
<dbReference type="AlphaFoldDB" id="F9F8H8"/>
<accession>F9F8H8</accession>
<dbReference type="EMBL" id="AFQF01000868">
    <property type="protein sequence ID" value="EGU86778.1"/>
    <property type="molecule type" value="Genomic_DNA"/>
</dbReference>
<organism evidence="1">
    <name type="scientific">Fusarium oxysporum (strain Fo5176)</name>
    <name type="common">Fusarium vascular wilt</name>
    <dbReference type="NCBI Taxonomy" id="660025"/>
    <lineage>
        <taxon>Eukaryota</taxon>
        <taxon>Fungi</taxon>
        <taxon>Dikarya</taxon>
        <taxon>Ascomycota</taxon>
        <taxon>Pezizomycotina</taxon>
        <taxon>Sordariomycetes</taxon>
        <taxon>Hypocreomycetidae</taxon>
        <taxon>Hypocreales</taxon>
        <taxon>Nectriaceae</taxon>
        <taxon>Fusarium</taxon>
        <taxon>Fusarium oxysporum species complex</taxon>
    </lineage>
</organism>
<reference evidence="1" key="1">
    <citation type="journal article" date="2012" name="Mol. Plant Microbe Interact.">
        <title>A highly conserved effector in Fusarium oxysporum is required for full virulence on Arabidopsis.</title>
        <authorList>
            <person name="Thatcher L.F."/>
            <person name="Gardiner D.M."/>
            <person name="Kazan K."/>
            <person name="Manners J."/>
        </authorList>
    </citation>
    <scope>NUCLEOTIDE SEQUENCE [LARGE SCALE GENOMIC DNA]</scope>
    <source>
        <strain evidence="1">Fo5176</strain>
    </source>
</reference>
<proteinExistence type="predicted"/>
<name>F9F8H8_FUSOF</name>
<protein>
    <submittedName>
        <fullName evidence="1">Uncharacterized protein</fullName>
    </submittedName>
</protein>